<evidence type="ECO:0000259" key="16">
    <source>
        <dbReference type="PROSITE" id="PS51066"/>
    </source>
</evidence>
<proteinExistence type="inferred from homology"/>
<keyword evidence="13 15" id="KW-0326">Glycosidase</keyword>
<keyword evidence="19" id="KW-1185">Reference proteome</keyword>
<dbReference type="InterPro" id="IPR015886">
    <property type="entry name" value="H2TH_FPG"/>
</dbReference>
<evidence type="ECO:0000256" key="15">
    <source>
        <dbReference type="HAMAP-Rule" id="MF_00103"/>
    </source>
</evidence>
<dbReference type="Pfam" id="PF06831">
    <property type="entry name" value="H2TH"/>
    <property type="match status" value="1"/>
</dbReference>
<dbReference type="EC" id="4.2.99.18" evidence="15"/>
<name>A0A323TJF5_9BACI</name>
<organism evidence="18 19">
    <name type="scientific">Salipaludibacillus keqinensis</name>
    <dbReference type="NCBI Taxonomy" id="2045207"/>
    <lineage>
        <taxon>Bacteria</taxon>
        <taxon>Bacillati</taxon>
        <taxon>Bacillota</taxon>
        <taxon>Bacilli</taxon>
        <taxon>Bacillales</taxon>
        <taxon>Bacillaceae</taxon>
    </lineage>
</organism>
<feature type="active site" description="Schiff-base intermediate with DNA" evidence="15">
    <location>
        <position position="2"/>
    </location>
</feature>
<comment type="similarity">
    <text evidence="2 15">Belongs to the FPG family.</text>
</comment>
<evidence type="ECO:0000256" key="8">
    <source>
        <dbReference type="ARBA" id="ARBA00022833"/>
    </source>
</evidence>
<dbReference type="PROSITE" id="PS51068">
    <property type="entry name" value="FPG_CAT"/>
    <property type="match status" value="1"/>
</dbReference>
<dbReference type="Gene3D" id="3.20.190.10">
    <property type="entry name" value="MutM-like, N-terminal"/>
    <property type="match status" value="1"/>
</dbReference>
<dbReference type="InterPro" id="IPR020629">
    <property type="entry name" value="FPG_Glyclase"/>
</dbReference>
<evidence type="ECO:0000256" key="9">
    <source>
        <dbReference type="ARBA" id="ARBA00023125"/>
    </source>
</evidence>
<feature type="binding site" evidence="15">
    <location>
        <position position="93"/>
    </location>
    <ligand>
        <name>DNA</name>
        <dbReference type="ChEBI" id="CHEBI:16991"/>
    </ligand>
</feature>
<keyword evidence="4 15" id="KW-0479">Metal-binding</keyword>
<dbReference type="InterPro" id="IPR012319">
    <property type="entry name" value="FPG_cat"/>
</dbReference>
<comment type="subunit">
    <text evidence="3 15">Monomer.</text>
</comment>
<accession>A0A323TJF5</accession>
<keyword evidence="12 15" id="KW-0511">Multifunctional enzyme</keyword>
<dbReference type="GO" id="GO:0140078">
    <property type="term" value="F:class I DNA-(apurinic or apyrimidinic site) endonuclease activity"/>
    <property type="evidence" value="ECO:0007669"/>
    <property type="project" value="UniProtKB-EC"/>
</dbReference>
<feature type="active site" description="Proton donor; for delta-elimination activity" evidence="15">
    <location>
        <position position="264"/>
    </location>
</feature>
<evidence type="ECO:0000256" key="1">
    <source>
        <dbReference type="ARBA" id="ARBA00001668"/>
    </source>
</evidence>
<keyword evidence="9 15" id="KW-0238">DNA-binding</keyword>
<evidence type="ECO:0000259" key="17">
    <source>
        <dbReference type="PROSITE" id="PS51068"/>
    </source>
</evidence>
<dbReference type="OrthoDB" id="9800855at2"/>
<reference evidence="18 19" key="1">
    <citation type="submission" date="2017-10" db="EMBL/GenBank/DDBJ databases">
        <title>Bacillus sp. nov., a halophilic bacterium isolated from a Keqin Lake.</title>
        <authorList>
            <person name="Wang H."/>
        </authorList>
    </citation>
    <scope>NUCLEOTIDE SEQUENCE [LARGE SCALE GENOMIC DNA]</scope>
    <source>
        <strain evidence="18 19">KQ-12</strain>
    </source>
</reference>
<keyword evidence="8 15" id="KW-0862">Zinc</keyword>
<dbReference type="GO" id="GO:0003690">
    <property type="term" value="F:double-stranded DNA binding"/>
    <property type="evidence" value="ECO:0007669"/>
    <property type="project" value="UniProtKB-ARBA"/>
</dbReference>
<dbReference type="GO" id="GO:0034039">
    <property type="term" value="F:8-oxo-7,8-dihydroguanine DNA N-glycosylase activity"/>
    <property type="evidence" value="ECO:0007669"/>
    <property type="project" value="TreeGrafter"/>
</dbReference>
<dbReference type="RefSeq" id="WP_110609759.1">
    <property type="nucleotide sequence ID" value="NZ_PDOD01000002.1"/>
</dbReference>
<dbReference type="Pfam" id="PF06827">
    <property type="entry name" value="zf-FPG_IleRS"/>
    <property type="match status" value="1"/>
</dbReference>
<evidence type="ECO:0000256" key="13">
    <source>
        <dbReference type="ARBA" id="ARBA00023295"/>
    </source>
</evidence>
<dbReference type="Gene3D" id="1.10.8.50">
    <property type="match status" value="1"/>
</dbReference>
<comment type="function">
    <text evidence="15">Involved in base excision repair of DNA damaged by oxidation or by mutagenic agents. Acts as DNA glycosylase that recognizes and removes damaged bases. Has a preference for oxidized purines, such as 7,8-dihydro-8-oxoguanine (8-oxoG). Has AP (apurinic/apyrimidinic) lyase activity and introduces nicks in the DNA strand. Cleaves the DNA backbone by beta-delta elimination to generate a single-strand break at the site of the removed base with both 3'- and 5'-phosphates.</text>
</comment>
<keyword evidence="11 15" id="KW-0456">Lyase</keyword>
<comment type="caution">
    <text evidence="15">Lacks conserved residue(s) required for the propagation of feature annotation.</text>
</comment>
<dbReference type="Pfam" id="PF01149">
    <property type="entry name" value="Fapy_DNA_glyco"/>
    <property type="match status" value="1"/>
</dbReference>
<feature type="binding site" evidence="15">
    <location>
        <position position="112"/>
    </location>
    <ligand>
        <name>DNA</name>
        <dbReference type="ChEBI" id="CHEBI:16991"/>
    </ligand>
</feature>
<dbReference type="SUPFAM" id="SSF57716">
    <property type="entry name" value="Glucocorticoid receptor-like (DNA-binding domain)"/>
    <property type="match status" value="1"/>
</dbReference>
<dbReference type="InterPro" id="IPR010979">
    <property type="entry name" value="Ribosomal_uS13-like_H2TH"/>
</dbReference>
<keyword evidence="6 15" id="KW-0863">Zinc-finger</keyword>
<dbReference type="NCBIfam" id="TIGR00577">
    <property type="entry name" value="fpg"/>
    <property type="match status" value="1"/>
</dbReference>
<dbReference type="NCBIfam" id="NF002211">
    <property type="entry name" value="PRK01103.1"/>
    <property type="match status" value="1"/>
</dbReference>
<evidence type="ECO:0000256" key="11">
    <source>
        <dbReference type="ARBA" id="ARBA00023239"/>
    </source>
</evidence>
<dbReference type="SUPFAM" id="SSF46946">
    <property type="entry name" value="S13-like H2TH domain"/>
    <property type="match status" value="1"/>
</dbReference>
<comment type="catalytic activity">
    <reaction evidence="1 15">
        <text>Hydrolysis of DNA containing ring-opened 7-methylguanine residues, releasing 2,6-diamino-4-hydroxy-5-(N-methyl)formamidopyrimidine.</text>
        <dbReference type="EC" id="3.2.2.23"/>
    </reaction>
</comment>
<dbReference type="Proteomes" id="UP000248214">
    <property type="component" value="Unassembled WGS sequence"/>
</dbReference>
<dbReference type="GO" id="GO:0008270">
    <property type="term" value="F:zinc ion binding"/>
    <property type="evidence" value="ECO:0007669"/>
    <property type="project" value="UniProtKB-UniRule"/>
</dbReference>
<dbReference type="SUPFAM" id="SSF81624">
    <property type="entry name" value="N-terminal domain of MutM-like DNA repair proteins"/>
    <property type="match status" value="1"/>
</dbReference>
<protein>
    <recommendedName>
        <fullName evidence="15">Formamidopyrimidine-DNA glycosylase</fullName>
        <shortName evidence="15">Fapy-DNA glycosylase</shortName>
        <ecNumber evidence="15">3.2.2.23</ecNumber>
    </recommendedName>
    <alternativeName>
        <fullName evidence="15">DNA-(apurinic or apyrimidinic site) lyase MutM</fullName>
        <shortName evidence="15">AP lyase MutM</shortName>
        <ecNumber evidence="15">4.2.99.18</ecNumber>
    </alternativeName>
</protein>
<feature type="active site" description="Proton donor; for beta-elimination activity" evidence="15">
    <location>
        <position position="60"/>
    </location>
</feature>
<dbReference type="AlphaFoldDB" id="A0A323TJF5"/>
<evidence type="ECO:0000256" key="14">
    <source>
        <dbReference type="ARBA" id="ARBA00044632"/>
    </source>
</evidence>
<evidence type="ECO:0000256" key="2">
    <source>
        <dbReference type="ARBA" id="ARBA00009409"/>
    </source>
</evidence>
<keyword evidence="10 15" id="KW-0234">DNA repair</keyword>
<evidence type="ECO:0000313" key="18">
    <source>
        <dbReference type="EMBL" id="PYZ93727.1"/>
    </source>
</evidence>
<keyword evidence="7 15" id="KW-0378">Hydrolase</keyword>
<keyword evidence="5 15" id="KW-0227">DNA damage</keyword>
<comment type="cofactor">
    <cofactor evidence="15">
        <name>Zn(2+)</name>
        <dbReference type="ChEBI" id="CHEBI:29105"/>
    </cofactor>
    <text evidence="15">Binds 1 zinc ion per subunit.</text>
</comment>
<evidence type="ECO:0000256" key="4">
    <source>
        <dbReference type="ARBA" id="ARBA00022723"/>
    </source>
</evidence>
<dbReference type="GO" id="GO:0003684">
    <property type="term" value="F:damaged DNA binding"/>
    <property type="evidence" value="ECO:0007669"/>
    <property type="project" value="InterPro"/>
</dbReference>
<dbReference type="HAMAP" id="MF_00103">
    <property type="entry name" value="Fapy_DNA_glycosyl"/>
    <property type="match status" value="1"/>
</dbReference>
<dbReference type="InterPro" id="IPR000214">
    <property type="entry name" value="Znf_DNA_glyclase/AP_lyase"/>
</dbReference>
<comment type="catalytic activity">
    <reaction evidence="14 15">
        <text>2'-deoxyribonucleotide-(2'-deoxyribose 5'-phosphate)-2'-deoxyribonucleotide-DNA = a 3'-end 2'-deoxyribonucleotide-(2,3-dehydro-2,3-deoxyribose 5'-phosphate)-DNA + a 5'-end 5'-phospho-2'-deoxyribonucleoside-DNA + H(+)</text>
        <dbReference type="Rhea" id="RHEA:66592"/>
        <dbReference type="Rhea" id="RHEA-COMP:13180"/>
        <dbReference type="Rhea" id="RHEA-COMP:16897"/>
        <dbReference type="Rhea" id="RHEA-COMP:17067"/>
        <dbReference type="ChEBI" id="CHEBI:15378"/>
        <dbReference type="ChEBI" id="CHEBI:136412"/>
        <dbReference type="ChEBI" id="CHEBI:157695"/>
        <dbReference type="ChEBI" id="CHEBI:167181"/>
        <dbReference type="EC" id="4.2.99.18"/>
    </reaction>
</comment>
<dbReference type="PANTHER" id="PTHR22993">
    <property type="entry name" value="FORMAMIDOPYRIMIDINE-DNA GLYCOSYLASE"/>
    <property type="match status" value="1"/>
</dbReference>
<dbReference type="PANTHER" id="PTHR22993:SF9">
    <property type="entry name" value="FORMAMIDOPYRIMIDINE-DNA GLYCOSYLASE"/>
    <property type="match status" value="1"/>
</dbReference>
<evidence type="ECO:0000256" key="7">
    <source>
        <dbReference type="ARBA" id="ARBA00022801"/>
    </source>
</evidence>
<evidence type="ECO:0000256" key="5">
    <source>
        <dbReference type="ARBA" id="ARBA00022763"/>
    </source>
</evidence>
<feature type="active site" description="Proton donor" evidence="15">
    <location>
        <position position="3"/>
    </location>
</feature>
<evidence type="ECO:0000256" key="3">
    <source>
        <dbReference type="ARBA" id="ARBA00011245"/>
    </source>
</evidence>
<evidence type="ECO:0000256" key="6">
    <source>
        <dbReference type="ARBA" id="ARBA00022771"/>
    </source>
</evidence>
<feature type="domain" description="FPG-type" evidence="16">
    <location>
        <begin position="240"/>
        <end position="274"/>
    </location>
</feature>
<dbReference type="GO" id="GO:0006284">
    <property type="term" value="P:base-excision repair"/>
    <property type="evidence" value="ECO:0007669"/>
    <property type="project" value="InterPro"/>
</dbReference>
<comment type="caution">
    <text evidence="18">The sequence shown here is derived from an EMBL/GenBank/DDBJ whole genome shotgun (WGS) entry which is preliminary data.</text>
</comment>
<dbReference type="EC" id="3.2.2.23" evidence="15"/>
<feature type="domain" description="Formamidopyrimidine-DNA glycosylase catalytic" evidence="17">
    <location>
        <begin position="2"/>
        <end position="115"/>
    </location>
</feature>
<sequence length="278" mass="31410">MPELPEVETVKRTLSELIIDETIEQVNVTWPKMIKEPDDVNQFVHLLEGQTFRSISRRGKFLVFCLDDYTLVSHLRMEGRYGVYQKEEEEAPHTHVRFTFKSGRELRYGDVRKFGTMHLFQKGEENVNRPLSQLGPEPLSSHFTSEELTQRLSRTTRAVKAALLDQSVVVGLGNIYVDEALFKARIHPEKPANSLSPGERAVLFTSVQETLNEAVKLGGSSIKSYVNGQGEMGMFQQNLRVYGRTAEPCHTCGTPIIRTIVGGRGTHTCPSCQPQFQE</sequence>
<dbReference type="FunFam" id="1.10.8.50:FF:000003">
    <property type="entry name" value="Formamidopyrimidine-DNA glycosylase"/>
    <property type="match status" value="1"/>
</dbReference>
<dbReference type="SMART" id="SM00898">
    <property type="entry name" value="Fapy_DNA_glyco"/>
    <property type="match status" value="1"/>
</dbReference>
<dbReference type="FunFam" id="3.20.190.10:FF:000001">
    <property type="entry name" value="Formamidopyrimidine-DNA glycosylase"/>
    <property type="match status" value="1"/>
</dbReference>
<dbReference type="InterPro" id="IPR010663">
    <property type="entry name" value="Znf_FPG/IleRS"/>
</dbReference>
<gene>
    <name evidence="15" type="primary">mutM</name>
    <name evidence="15" type="synonym">fpg</name>
    <name evidence="18" type="ORF">CR194_11270</name>
</gene>
<dbReference type="PROSITE" id="PS51066">
    <property type="entry name" value="ZF_FPG_2"/>
    <property type="match status" value="1"/>
</dbReference>
<dbReference type="CDD" id="cd08966">
    <property type="entry name" value="EcFpg-like_N"/>
    <property type="match status" value="1"/>
</dbReference>
<dbReference type="EMBL" id="PDOD01000002">
    <property type="protein sequence ID" value="PYZ93727.1"/>
    <property type="molecule type" value="Genomic_DNA"/>
</dbReference>
<evidence type="ECO:0000256" key="12">
    <source>
        <dbReference type="ARBA" id="ARBA00023268"/>
    </source>
</evidence>
<dbReference type="SMART" id="SM01232">
    <property type="entry name" value="H2TH"/>
    <property type="match status" value="1"/>
</dbReference>
<dbReference type="InterPro" id="IPR035937">
    <property type="entry name" value="FPG_N"/>
</dbReference>
<evidence type="ECO:0000313" key="19">
    <source>
        <dbReference type="Proteomes" id="UP000248214"/>
    </source>
</evidence>
<evidence type="ECO:0000256" key="10">
    <source>
        <dbReference type="ARBA" id="ARBA00023204"/>
    </source>
</evidence>